<proteinExistence type="predicted"/>
<feature type="domain" description="Polymerase nucleotidyl transferase" evidence="1">
    <location>
        <begin position="21"/>
        <end position="55"/>
    </location>
</feature>
<organism evidence="3 4">
    <name type="scientific">Chitinophaga varians</name>
    <dbReference type="NCBI Taxonomy" id="2202339"/>
    <lineage>
        <taxon>Bacteria</taxon>
        <taxon>Pseudomonadati</taxon>
        <taxon>Bacteroidota</taxon>
        <taxon>Chitinophagia</taxon>
        <taxon>Chitinophagales</taxon>
        <taxon>Chitinophagaceae</taxon>
        <taxon>Chitinophaga</taxon>
    </lineage>
</organism>
<dbReference type="SUPFAM" id="SSF81301">
    <property type="entry name" value="Nucleotidyltransferase"/>
    <property type="match status" value="1"/>
</dbReference>
<dbReference type="Gene3D" id="3.30.460.10">
    <property type="entry name" value="Beta Polymerase, domain 2"/>
    <property type="match status" value="1"/>
</dbReference>
<gene>
    <name evidence="3" type="ORF">HGH92_08390</name>
</gene>
<feature type="domain" description="DUF4037" evidence="2">
    <location>
        <begin position="138"/>
        <end position="222"/>
    </location>
</feature>
<evidence type="ECO:0000313" key="4">
    <source>
        <dbReference type="Proteomes" id="UP000570474"/>
    </source>
</evidence>
<evidence type="ECO:0000259" key="2">
    <source>
        <dbReference type="Pfam" id="PF13228"/>
    </source>
</evidence>
<dbReference type="EMBL" id="JABAIA010000001">
    <property type="protein sequence ID" value="NLR64321.1"/>
    <property type="molecule type" value="Genomic_DNA"/>
</dbReference>
<dbReference type="Pfam" id="PF01909">
    <property type="entry name" value="NTP_transf_2"/>
    <property type="match status" value="1"/>
</dbReference>
<name>A0A847RYC7_9BACT</name>
<dbReference type="InterPro" id="IPR043519">
    <property type="entry name" value="NT_sf"/>
</dbReference>
<dbReference type="AlphaFoldDB" id="A0A847RYC7"/>
<dbReference type="CDD" id="cd05403">
    <property type="entry name" value="NT_KNTase_like"/>
    <property type="match status" value="1"/>
</dbReference>
<comment type="caution">
    <text evidence="3">The sequence shown here is derived from an EMBL/GenBank/DDBJ whole genome shotgun (WGS) entry which is preliminary data.</text>
</comment>
<reference evidence="3 4" key="1">
    <citation type="submission" date="2020-04" db="EMBL/GenBank/DDBJ databases">
        <authorList>
            <person name="Yin C."/>
        </authorList>
    </citation>
    <scope>NUCLEOTIDE SEQUENCE [LARGE SCALE GENOMIC DNA]</scope>
    <source>
        <strain evidence="3 4">Ae27</strain>
    </source>
</reference>
<evidence type="ECO:0000313" key="3">
    <source>
        <dbReference type="EMBL" id="NLR64321.1"/>
    </source>
</evidence>
<dbReference type="InterPro" id="IPR025117">
    <property type="entry name" value="DUF4037"/>
</dbReference>
<dbReference type="Pfam" id="PF13228">
    <property type="entry name" value="DUF4037"/>
    <property type="match status" value="1"/>
</dbReference>
<keyword evidence="4" id="KW-1185">Reference proteome</keyword>
<accession>A0A847RYC7</accession>
<dbReference type="GO" id="GO:0016779">
    <property type="term" value="F:nucleotidyltransferase activity"/>
    <property type="evidence" value="ECO:0007669"/>
    <property type="project" value="InterPro"/>
</dbReference>
<dbReference type="RefSeq" id="WP_168870271.1">
    <property type="nucleotide sequence ID" value="NZ_JABAIA010000001.1"/>
</dbReference>
<protein>
    <submittedName>
        <fullName evidence="3">DUF4037 domain-containing protein</fullName>
    </submittedName>
</protein>
<sequence length="285" mass="31563">MNIPENKQRLLTQITAALQPVEGVAAVVLGGSYAAGMASDQSDLDIGIYYYADKPFKVDDIKTVVAKYAVSPATVTGFYEWGPWVNGGAWMMTEQGKVDFLYRNIDQVQQTIDKAVQGEWENHYEQQPPYGFSSVIYLAEVSVCQPLYDPAGVLATWKKTVSVYPQPLKETIIRQSLWSADFTLWQAAGFAEKQDVYNTVGCLARAVKNIMAALFAVNERYPLGDKRVMEQLQGAAKVPVGLREKVDAILCTSLGTLPQNVAQLKALHQEVVLLSDGLYKPLYQL</sequence>
<dbReference type="InterPro" id="IPR002934">
    <property type="entry name" value="Polymerase_NTP_transf_dom"/>
</dbReference>
<evidence type="ECO:0000259" key="1">
    <source>
        <dbReference type="Pfam" id="PF01909"/>
    </source>
</evidence>
<dbReference type="Proteomes" id="UP000570474">
    <property type="component" value="Unassembled WGS sequence"/>
</dbReference>